<protein>
    <submittedName>
        <fullName evidence="2">Putative cytoplasmic protein</fullName>
    </submittedName>
</protein>
<proteinExistence type="predicted"/>
<sequence>MTASSILQREIATVKAVEPPPAEEEQPRILTLKVDTEAPESLMKVPKRRRWVNRHYTDWVKTQPCVVCQRPADDPHHIIGYGLGGTGTKAHDIFVIPLCRTCHNELHADTAAFEQKHGSQRKLLYRFLDRQFGCGVIG</sequence>
<evidence type="ECO:0000313" key="3">
    <source>
        <dbReference type="Proteomes" id="UP000028630"/>
    </source>
</evidence>
<dbReference type="AlphaFoldDB" id="A0A085AA14"/>
<dbReference type="InterPro" id="IPR010373">
    <property type="entry name" value="DUF968"/>
</dbReference>
<dbReference type="CDD" id="cd00085">
    <property type="entry name" value="HNHc"/>
    <property type="match status" value="1"/>
</dbReference>
<dbReference type="Gene3D" id="3.30.50.20">
    <property type="entry name" value="prophage-derive protein ybcO"/>
    <property type="match status" value="1"/>
</dbReference>
<dbReference type="EMBL" id="JMTB01000072">
    <property type="protein sequence ID" value="KFC07059.1"/>
    <property type="molecule type" value="Genomic_DNA"/>
</dbReference>
<evidence type="ECO:0000259" key="1">
    <source>
        <dbReference type="SMART" id="SM00507"/>
    </source>
</evidence>
<accession>A0A085AA14</accession>
<gene>
    <name evidence="2" type="ORF">GTGU_02146</name>
</gene>
<dbReference type="Proteomes" id="UP000028630">
    <property type="component" value="Unassembled WGS sequence"/>
</dbReference>
<feature type="domain" description="HNH nuclease" evidence="1">
    <location>
        <begin position="55"/>
        <end position="104"/>
    </location>
</feature>
<dbReference type="InterPro" id="IPR003615">
    <property type="entry name" value="HNH_nuc"/>
</dbReference>
<organism evidence="2 3">
    <name type="scientific">Trabulsiella guamensis ATCC 49490</name>
    <dbReference type="NCBI Taxonomy" id="1005994"/>
    <lineage>
        <taxon>Bacteria</taxon>
        <taxon>Pseudomonadati</taxon>
        <taxon>Pseudomonadota</taxon>
        <taxon>Gammaproteobacteria</taxon>
        <taxon>Enterobacterales</taxon>
        <taxon>Enterobacteriaceae</taxon>
        <taxon>Trabulsiella</taxon>
    </lineage>
</organism>
<dbReference type="Pfam" id="PF06147">
    <property type="entry name" value="DUF968"/>
    <property type="match status" value="1"/>
</dbReference>
<reference evidence="3" key="1">
    <citation type="submission" date="2014-05" db="EMBL/GenBank/DDBJ databases">
        <title>ATOL: Assembling a taxonomically balanced genome-scale reconstruction of the evolutionary history of the Enterobacteriaceae.</title>
        <authorList>
            <person name="Plunkett G. III"/>
            <person name="Neeno-Eckwall E.C."/>
            <person name="Glasner J.D."/>
            <person name="Perna N.T."/>
        </authorList>
    </citation>
    <scope>NUCLEOTIDE SEQUENCE [LARGE SCALE GENOMIC DNA]</scope>
    <source>
        <strain evidence="3">ATCC 49490</strain>
    </source>
</reference>
<name>A0A085AA14_9ENTR</name>
<keyword evidence="3" id="KW-1185">Reference proteome</keyword>
<comment type="caution">
    <text evidence="2">The sequence shown here is derived from an EMBL/GenBank/DDBJ whole genome shotgun (WGS) entry which is preliminary data.</text>
</comment>
<dbReference type="SMART" id="SM00507">
    <property type="entry name" value="HNHc"/>
    <property type="match status" value="1"/>
</dbReference>
<evidence type="ECO:0000313" key="2">
    <source>
        <dbReference type="EMBL" id="KFC07059.1"/>
    </source>
</evidence>
<dbReference type="eggNOG" id="COG1403">
    <property type="taxonomic scope" value="Bacteria"/>
</dbReference>